<evidence type="ECO:0000313" key="3">
    <source>
        <dbReference type="EMBL" id="ASU35830.1"/>
    </source>
</evidence>
<evidence type="ECO:0000259" key="2">
    <source>
        <dbReference type="PROSITE" id="PS51352"/>
    </source>
</evidence>
<sequence>MKKLVFFLCLIAAVSCTNAQSFTPPAAIPPYKILTTDSVTITPANLRKNMATMIIYFAPDCSHCQHMMYELKTHMKEFKNVQVVMITFVQQIKAIQVFARDFDLKKYPNWTVGTEGYTYKVQQYYHVATTPYIAFYDKIGKPVKYIEKDPKVEDILATVKKL</sequence>
<dbReference type="Proteomes" id="UP000215002">
    <property type="component" value="Chromosome"/>
</dbReference>
<organism evidence="3 4">
    <name type="scientific">Mucilaginibacter xinganensis</name>
    <dbReference type="NCBI Taxonomy" id="1234841"/>
    <lineage>
        <taxon>Bacteria</taxon>
        <taxon>Pseudomonadati</taxon>
        <taxon>Bacteroidota</taxon>
        <taxon>Sphingobacteriia</taxon>
        <taxon>Sphingobacteriales</taxon>
        <taxon>Sphingobacteriaceae</taxon>
        <taxon>Mucilaginibacter</taxon>
    </lineage>
</organism>
<feature type="signal peptide" evidence="1">
    <location>
        <begin position="1"/>
        <end position="19"/>
    </location>
</feature>
<dbReference type="PROSITE" id="PS51257">
    <property type="entry name" value="PROKAR_LIPOPROTEIN"/>
    <property type="match status" value="1"/>
</dbReference>
<dbReference type="RefSeq" id="WP_157740956.1">
    <property type="nucleotide sequence ID" value="NZ_CP022743.1"/>
</dbReference>
<feature type="domain" description="Thioredoxin" evidence="2">
    <location>
        <begin position="22"/>
        <end position="162"/>
    </location>
</feature>
<dbReference type="AlphaFoldDB" id="A0A223P1D7"/>
<accession>A0A223P1D7</accession>
<dbReference type="KEGG" id="muc:MuYL_3945"/>
<dbReference type="InterPro" id="IPR013766">
    <property type="entry name" value="Thioredoxin_domain"/>
</dbReference>
<keyword evidence="4" id="KW-1185">Reference proteome</keyword>
<feature type="chain" id="PRO_5013393288" description="Thioredoxin domain-containing protein" evidence="1">
    <location>
        <begin position="20"/>
        <end position="162"/>
    </location>
</feature>
<name>A0A223P1D7_9SPHI</name>
<dbReference type="Gene3D" id="3.40.30.10">
    <property type="entry name" value="Glutaredoxin"/>
    <property type="match status" value="1"/>
</dbReference>
<gene>
    <name evidence="3" type="ORF">MuYL_3945</name>
</gene>
<keyword evidence="1" id="KW-0732">Signal</keyword>
<evidence type="ECO:0000256" key="1">
    <source>
        <dbReference type="SAM" id="SignalP"/>
    </source>
</evidence>
<dbReference type="Pfam" id="PF00085">
    <property type="entry name" value="Thioredoxin"/>
    <property type="match status" value="1"/>
</dbReference>
<evidence type="ECO:0000313" key="4">
    <source>
        <dbReference type="Proteomes" id="UP000215002"/>
    </source>
</evidence>
<dbReference type="PROSITE" id="PS51352">
    <property type="entry name" value="THIOREDOXIN_2"/>
    <property type="match status" value="1"/>
</dbReference>
<dbReference type="EMBL" id="CP022743">
    <property type="protein sequence ID" value="ASU35830.1"/>
    <property type="molecule type" value="Genomic_DNA"/>
</dbReference>
<dbReference type="SUPFAM" id="SSF52833">
    <property type="entry name" value="Thioredoxin-like"/>
    <property type="match status" value="1"/>
</dbReference>
<proteinExistence type="predicted"/>
<dbReference type="InterPro" id="IPR036249">
    <property type="entry name" value="Thioredoxin-like_sf"/>
</dbReference>
<dbReference type="CDD" id="cd01659">
    <property type="entry name" value="TRX_superfamily"/>
    <property type="match status" value="1"/>
</dbReference>
<dbReference type="OrthoDB" id="662072at2"/>
<reference evidence="3 4" key="1">
    <citation type="submission" date="2017-08" db="EMBL/GenBank/DDBJ databases">
        <title>Complete genome sequence of Mucilaginibacter sp. strain BJC16-A31.</title>
        <authorList>
            <consortium name="Henan University of Science and Technology"/>
            <person name="You X."/>
        </authorList>
    </citation>
    <scope>NUCLEOTIDE SEQUENCE [LARGE SCALE GENOMIC DNA]</scope>
    <source>
        <strain evidence="3 4">BJC16-A31</strain>
    </source>
</reference>
<protein>
    <recommendedName>
        <fullName evidence="2">Thioredoxin domain-containing protein</fullName>
    </recommendedName>
</protein>